<feature type="binding site" evidence="7">
    <location>
        <position position="15"/>
    </location>
    <ligand>
        <name>Mg(2+)</name>
        <dbReference type="ChEBI" id="CHEBI:18420"/>
    </ligand>
</feature>
<evidence type="ECO:0000256" key="5">
    <source>
        <dbReference type="ARBA" id="ARBA00022840"/>
    </source>
</evidence>
<keyword evidence="4 7" id="KW-0418">Kinase</keyword>
<dbReference type="PANTHER" id="PTHR21087:SF16">
    <property type="entry name" value="SHIKIMATE KINASE 1, CHLOROPLASTIC"/>
    <property type="match status" value="1"/>
</dbReference>
<comment type="similarity">
    <text evidence="7">Belongs to the shikimate kinase family.</text>
</comment>
<evidence type="ECO:0000313" key="8">
    <source>
        <dbReference type="EMBL" id="MBO8437460.1"/>
    </source>
</evidence>
<comment type="caution">
    <text evidence="8">The sequence shown here is derived from an EMBL/GenBank/DDBJ whole genome shotgun (WGS) entry which is preliminary data.</text>
</comment>
<dbReference type="PRINTS" id="PR01100">
    <property type="entry name" value="SHIKIMTKNASE"/>
</dbReference>
<comment type="cofactor">
    <cofactor evidence="7">
        <name>Mg(2+)</name>
        <dbReference type="ChEBI" id="CHEBI:18420"/>
    </cofactor>
    <text evidence="7">Binds 1 Mg(2+) ion per subunit.</text>
</comment>
<feature type="binding site" evidence="7">
    <location>
        <position position="119"/>
    </location>
    <ligand>
        <name>ATP</name>
        <dbReference type="ChEBI" id="CHEBI:30616"/>
    </ligand>
</feature>
<dbReference type="InterPro" id="IPR031322">
    <property type="entry name" value="Shikimate/glucono_kinase"/>
</dbReference>
<dbReference type="Proteomes" id="UP000823636">
    <property type="component" value="Unassembled WGS sequence"/>
</dbReference>
<dbReference type="AlphaFoldDB" id="A0A9D9E2S5"/>
<comment type="catalytic activity">
    <reaction evidence="7">
        <text>shikimate + ATP = 3-phosphoshikimate + ADP + H(+)</text>
        <dbReference type="Rhea" id="RHEA:13121"/>
        <dbReference type="ChEBI" id="CHEBI:15378"/>
        <dbReference type="ChEBI" id="CHEBI:30616"/>
        <dbReference type="ChEBI" id="CHEBI:36208"/>
        <dbReference type="ChEBI" id="CHEBI:145989"/>
        <dbReference type="ChEBI" id="CHEBI:456216"/>
        <dbReference type="EC" id="2.7.1.71"/>
    </reaction>
</comment>
<proteinExistence type="inferred from homology"/>
<keyword evidence="1 7" id="KW-0028">Amino-acid biosynthesis</keyword>
<dbReference type="GO" id="GO:0000287">
    <property type="term" value="F:magnesium ion binding"/>
    <property type="evidence" value="ECO:0007669"/>
    <property type="project" value="UniProtKB-UniRule"/>
</dbReference>
<feature type="binding site" evidence="7">
    <location>
        <position position="80"/>
    </location>
    <ligand>
        <name>substrate</name>
    </ligand>
</feature>
<dbReference type="GO" id="GO:0004765">
    <property type="term" value="F:shikimate kinase activity"/>
    <property type="evidence" value="ECO:0007669"/>
    <property type="project" value="UniProtKB-UniRule"/>
</dbReference>
<keyword evidence="3 7" id="KW-0547">Nucleotide-binding</keyword>
<protein>
    <recommendedName>
        <fullName evidence="7">Shikimate kinase</fullName>
        <shortName evidence="7">SK</shortName>
        <ecNumber evidence="7">2.7.1.71</ecNumber>
    </recommendedName>
</protein>
<dbReference type="GO" id="GO:0005524">
    <property type="term" value="F:ATP binding"/>
    <property type="evidence" value="ECO:0007669"/>
    <property type="project" value="UniProtKB-UniRule"/>
</dbReference>
<evidence type="ECO:0000256" key="2">
    <source>
        <dbReference type="ARBA" id="ARBA00022679"/>
    </source>
</evidence>
<evidence type="ECO:0000256" key="1">
    <source>
        <dbReference type="ARBA" id="ARBA00022605"/>
    </source>
</evidence>
<accession>A0A9D9E2S5</accession>
<feature type="binding site" evidence="7">
    <location>
        <position position="33"/>
    </location>
    <ligand>
        <name>substrate</name>
    </ligand>
</feature>
<feature type="binding site" evidence="7">
    <location>
        <position position="141"/>
    </location>
    <ligand>
        <name>substrate</name>
    </ligand>
</feature>
<evidence type="ECO:0000256" key="3">
    <source>
        <dbReference type="ARBA" id="ARBA00022741"/>
    </source>
</evidence>
<keyword evidence="7" id="KW-0963">Cytoplasm</keyword>
<dbReference type="GO" id="GO:0005829">
    <property type="term" value="C:cytosol"/>
    <property type="evidence" value="ECO:0007669"/>
    <property type="project" value="TreeGrafter"/>
</dbReference>
<dbReference type="Gene3D" id="3.40.50.300">
    <property type="entry name" value="P-loop containing nucleotide triphosphate hydrolases"/>
    <property type="match status" value="1"/>
</dbReference>
<feature type="binding site" evidence="7">
    <location>
        <position position="57"/>
    </location>
    <ligand>
        <name>substrate</name>
    </ligand>
</feature>
<keyword evidence="6 7" id="KW-0057">Aromatic amino acid biosynthesis</keyword>
<comment type="pathway">
    <text evidence="7">Metabolic intermediate biosynthesis; chorismate biosynthesis; chorismate from D-erythrose 4-phosphate and phosphoenolpyruvate: step 5/7.</text>
</comment>
<dbReference type="SUPFAM" id="SSF52540">
    <property type="entry name" value="P-loop containing nucleoside triphosphate hydrolases"/>
    <property type="match status" value="1"/>
</dbReference>
<comment type="subcellular location">
    <subcellularLocation>
        <location evidence="7">Cytoplasm</location>
    </subcellularLocation>
</comment>
<dbReference type="PANTHER" id="PTHR21087">
    <property type="entry name" value="SHIKIMATE KINASE"/>
    <property type="match status" value="1"/>
</dbReference>
<dbReference type="Pfam" id="PF01202">
    <property type="entry name" value="SKI"/>
    <property type="match status" value="1"/>
</dbReference>
<dbReference type="GO" id="GO:0008652">
    <property type="term" value="P:amino acid biosynthetic process"/>
    <property type="evidence" value="ECO:0007669"/>
    <property type="project" value="UniProtKB-KW"/>
</dbReference>
<dbReference type="GO" id="GO:0009423">
    <property type="term" value="P:chorismate biosynthetic process"/>
    <property type="evidence" value="ECO:0007669"/>
    <property type="project" value="UniProtKB-UniRule"/>
</dbReference>
<dbReference type="InterPro" id="IPR027417">
    <property type="entry name" value="P-loop_NTPase"/>
</dbReference>
<dbReference type="HAMAP" id="MF_00109">
    <property type="entry name" value="Shikimate_kinase"/>
    <property type="match status" value="1"/>
</dbReference>
<keyword evidence="7" id="KW-0460">Magnesium</keyword>
<dbReference type="EC" id="2.7.1.71" evidence="7"/>
<feature type="binding site" evidence="7">
    <location>
        <begin position="11"/>
        <end position="16"/>
    </location>
    <ligand>
        <name>ATP</name>
        <dbReference type="ChEBI" id="CHEBI:30616"/>
    </ligand>
</feature>
<comment type="subunit">
    <text evidence="7">Monomer.</text>
</comment>
<dbReference type="CDD" id="cd00464">
    <property type="entry name" value="SK"/>
    <property type="match status" value="1"/>
</dbReference>
<keyword evidence="5 7" id="KW-0067">ATP-binding</keyword>
<sequence>MERIFLIGFMCSGKTTLGRLLAERTGCRFIDLDEYIIKQQGKSVNAIFDESGEDGFRQIERDALHEVAESEESAIIAAGGGTPCFFDNMEYINSCGKSVYLYSSREALLNRLERYSASRPLLKGKNREELSEYVSSAMSQREAFYNKASVRFDVGTLMSKDDVQEAIDRLCRLLCI</sequence>
<gene>
    <name evidence="7" type="primary">aroK</name>
    <name evidence="8" type="ORF">IAC54_00985</name>
</gene>
<keyword evidence="7" id="KW-0479">Metal-binding</keyword>
<dbReference type="InterPro" id="IPR000623">
    <property type="entry name" value="Shikimate_kinase/TSH1"/>
</dbReference>
<evidence type="ECO:0000256" key="6">
    <source>
        <dbReference type="ARBA" id="ARBA00023141"/>
    </source>
</evidence>
<evidence type="ECO:0000256" key="7">
    <source>
        <dbReference type="HAMAP-Rule" id="MF_00109"/>
    </source>
</evidence>
<comment type="caution">
    <text evidence="7">Lacks conserved residue(s) required for the propagation of feature annotation.</text>
</comment>
<dbReference type="NCBIfam" id="NF010555">
    <property type="entry name" value="PRK13949.1"/>
    <property type="match status" value="1"/>
</dbReference>
<organism evidence="8 9">
    <name type="scientific">Candidatus Caccoplasma merdipullorum</name>
    <dbReference type="NCBI Taxonomy" id="2840718"/>
    <lineage>
        <taxon>Bacteria</taxon>
        <taxon>Pseudomonadati</taxon>
        <taxon>Bacteroidota</taxon>
        <taxon>Bacteroidia</taxon>
        <taxon>Bacteroidales</taxon>
        <taxon>Bacteroidaceae</taxon>
        <taxon>Bacteroidaceae incertae sedis</taxon>
        <taxon>Candidatus Caccoplasma</taxon>
    </lineage>
</organism>
<evidence type="ECO:0000256" key="4">
    <source>
        <dbReference type="ARBA" id="ARBA00022777"/>
    </source>
</evidence>
<reference evidence="8" key="2">
    <citation type="journal article" date="2021" name="PeerJ">
        <title>Extensive microbial diversity within the chicken gut microbiome revealed by metagenomics and culture.</title>
        <authorList>
            <person name="Gilroy R."/>
            <person name="Ravi A."/>
            <person name="Getino M."/>
            <person name="Pursley I."/>
            <person name="Horton D.L."/>
            <person name="Alikhan N.F."/>
            <person name="Baker D."/>
            <person name="Gharbi K."/>
            <person name="Hall N."/>
            <person name="Watson M."/>
            <person name="Adriaenssens E.M."/>
            <person name="Foster-Nyarko E."/>
            <person name="Jarju S."/>
            <person name="Secka A."/>
            <person name="Antonio M."/>
            <person name="Oren A."/>
            <person name="Chaudhuri R.R."/>
            <person name="La Ragione R."/>
            <person name="Hildebrand F."/>
            <person name="Pallen M.J."/>
        </authorList>
    </citation>
    <scope>NUCLEOTIDE SEQUENCE</scope>
    <source>
        <strain evidence="8">G3-4614</strain>
    </source>
</reference>
<dbReference type="EMBL" id="JADIMW010000008">
    <property type="protein sequence ID" value="MBO8437460.1"/>
    <property type="molecule type" value="Genomic_DNA"/>
</dbReference>
<keyword evidence="2 7" id="KW-0808">Transferase</keyword>
<evidence type="ECO:0000313" key="9">
    <source>
        <dbReference type="Proteomes" id="UP000823636"/>
    </source>
</evidence>
<name>A0A9D9E2S5_9BACT</name>
<reference evidence="8" key="1">
    <citation type="submission" date="2020-10" db="EMBL/GenBank/DDBJ databases">
        <authorList>
            <person name="Gilroy R."/>
        </authorList>
    </citation>
    <scope>NUCLEOTIDE SEQUENCE</scope>
    <source>
        <strain evidence="8">G3-4614</strain>
    </source>
</reference>
<dbReference type="GO" id="GO:0009073">
    <property type="term" value="P:aromatic amino acid family biosynthetic process"/>
    <property type="evidence" value="ECO:0007669"/>
    <property type="project" value="UniProtKB-KW"/>
</dbReference>
<comment type="function">
    <text evidence="7">Catalyzes the specific phosphorylation of the 3-hydroxyl group of shikimic acid using ATP as a cosubstrate.</text>
</comment>